<evidence type="ECO:0000313" key="3">
    <source>
        <dbReference type="Proteomes" id="UP000715441"/>
    </source>
</evidence>
<gene>
    <name evidence="2" type="ORF">HFP15_17180</name>
</gene>
<evidence type="ECO:0000313" key="2">
    <source>
        <dbReference type="EMBL" id="NKQ54617.1"/>
    </source>
</evidence>
<dbReference type="EMBL" id="JAAXLS010000010">
    <property type="protein sequence ID" value="NKQ54617.1"/>
    <property type="molecule type" value="Genomic_DNA"/>
</dbReference>
<dbReference type="PANTHER" id="PTHR48079">
    <property type="entry name" value="PROTEIN YEEZ"/>
    <property type="match status" value="1"/>
</dbReference>
<dbReference type="PANTHER" id="PTHR48079:SF6">
    <property type="entry name" value="NAD(P)-BINDING DOMAIN-CONTAINING PROTEIN-RELATED"/>
    <property type="match status" value="1"/>
</dbReference>
<evidence type="ECO:0000259" key="1">
    <source>
        <dbReference type="Pfam" id="PF01370"/>
    </source>
</evidence>
<reference evidence="2 3" key="1">
    <citation type="submission" date="2020-04" db="EMBL/GenBank/DDBJ databases">
        <title>Novel species.</title>
        <authorList>
            <person name="Teo W.F.A."/>
            <person name="Lipun K."/>
            <person name="Srisuk N."/>
            <person name="Duangmal K."/>
        </authorList>
    </citation>
    <scope>NUCLEOTIDE SEQUENCE [LARGE SCALE GENOMIC DNA]</scope>
    <source>
        <strain evidence="2 3">K13G38</strain>
    </source>
</reference>
<name>A0ABX1J496_9PSEU</name>
<dbReference type="InterPro" id="IPR036291">
    <property type="entry name" value="NAD(P)-bd_dom_sf"/>
</dbReference>
<dbReference type="SUPFAM" id="SSF51735">
    <property type="entry name" value="NAD(P)-binding Rossmann-fold domains"/>
    <property type="match status" value="1"/>
</dbReference>
<dbReference type="Pfam" id="PF01370">
    <property type="entry name" value="Epimerase"/>
    <property type="match status" value="1"/>
</dbReference>
<dbReference type="Proteomes" id="UP000715441">
    <property type="component" value="Unassembled WGS sequence"/>
</dbReference>
<protein>
    <submittedName>
        <fullName evidence="2">NAD-dependent epimerase/dehydratase family protein</fullName>
    </submittedName>
</protein>
<sequence>MNRVLLTGATGFIGGATAAVLRGMPEISLTTLVRGPGRPDLADPRSLAGLCDGVDVLVHAASYVGDDPERCSVVNDAGTEALVGEARRAGVRRIVYASTAAVYGLGPHRGERPDELDCRPVSPRSSSRLAAEGHVLAAGGVVARPHLVYGEGDKWFVPSLIRLRQALGGWLADDSARMSVVHVADLARLLAGLVTADVPPRTVLHANHPEPVEAGTVMSVVSAVHGLGEPERRLTLAEAEAVLNPRHLDLIANDHFYESATIWRLTSLEPGPPFAQAYPAG</sequence>
<organism evidence="2 3">
    <name type="scientific">Amycolatopsis acididurans</name>
    <dbReference type="NCBI Taxonomy" id="2724524"/>
    <lineage>
        <taxon>Bacteria</taxon>
        <taxon>Bacillati</taxon>
        <taxon>Actinomycetota</taxon>
        <taxon>Actinomycetes</taxon>
        <taxon>Pseudonocardiales</taxon>
        <taxon>Pseudonocardiaceae</taxon>
        <taxon>Amycolatopsis</taxon>
    </lineage>
</organism>
<keyword evidence="3" id="KW-1185">Reference proteome</keyword>
<dbReference type="InterPro" id="IPR051783">
    <property type="entry name" value="NAD(P)-dependent_oxidoreduct"/>
</dbReference>
<accession>A0ABX1J496</accession>
<comment type="caution">
    <text evidence="2">The sequence shown here is derived from an EMBL/GenBank/DDBJ whole genome shotgun (WGS) entry which is preliminary data.</text>
</comment>
<proteinExistence type="predicted"/>
<dbReference type="RefSeq" id="WP_168516694.1">
    <property type="nucleotide sequence ID" value="NZ_JAAXLS010000010.1"/>
</dbReference>
<dbReference type="InterPro" id="IPR001509">
    <property type="entry name" value="Epimerase_deHydtase"/>
</dbReference>
<dbReference type="Gene3D" id="3.40.50.720">
    <property type="entry name" value="NAD(P)-binding Rossmann-like Domain"/>
    <property type="match status" value="1"/>
</dbReference>
<feature type="domain" description="NAD-dependent epimerase/dehydratase" evidence="1">
    <location>
        <begin position="4"/>
        <end position="196"/>
    </location>
</feature>